<dbReference type="Proteomes" id="UP000480303">
    <property type="component" value="Unassembled WGS sequence"/>
</dbReference>
<dbReference type="AlphaFoldDB" id="A0A6A0BB41"/>
<reference evidence="8 9" key="1">
    <citation type="submission" date="2020-02" db="EMBL/GenBank/DDBJ databases">
        <title>Draft genome sequence of Lactococcus sp. Hs30E4-3.</title>
        <authorList>
            <person name="Noda S."/>
            <person name="Yuki M."/>
            <person name="Ohkuma M."/>
        </authorList>
    </citation>
    <scope>NUCLEOTIDE SEQUENCE [LARGE SCALE GENOMIC DNA]</scope>
    <source>
        <strain evidence="8 9">Hs30E4-3</strain>
    </source>
</reference>
<comment type="caution">
    <text evidence="8">The sequence shown here is derived from an EMBL/GenBank/DDBJ whole genome shotgun (WGS) entry which is preliminary data.</text>
</comment>
<name>A0A6A0BB41_9LACT</name>
<dbReference type="PANTHER" id="PTHR34382:SF7">
    <property type="entry name" value="PTS SYSTEM N,N'-DIACETYLCHITOBIOSE-SPECIFIC EIIA COMPONENT"/>
    <property type="match status" value="1"/>
</dbReference>
<feature type="binding site" evidence="6">
    <location>
        <position position="79"/>
    </location>
    <ligand>
        <name>Mg(2+)</name>
        <dbReference type="ChEBI" id="CHEBI:18420"/>
        <note>ligand shared between all trimeric partners</note>
    </ligand>
</feature>
<dbReference type="GO" id="GO:0009401">
    <property type="term" value="P:phosphoenolpyruvate-dependent sugar phosphotransferase system"/>
    <property type="evidence" value="ECO:0007669"/>
    <property type="project" value="UniProtKB-KW"/>
</dbReference>
<organism evidence="8 9">
    <name type="scientific">Pseudolactococcus hodotermopsidis</name>
    <dbReference type="NCBI Taxonomy" id="2709157"/>
    <lineage>
        <taxon>Bacteria</taxon>
        <taxon>Bacillati</taxon>
        <taxon>Bacillota</taxon>
        <taxon>Bacilli</taxon>
        <taxon>Lactobacillales</taxon>
        <taxon>Streptococcaceae</taxon>
        <taxon>Pseudolactococcus</taxon>
    </lineage>
</organism>
<dbReference type="PIRSF" id="PIRSF000699">
    <property type="entry name" value="PTS_IILac_III"/>
    <property type="match status" value="1"/>
</dbReference>
<evidence type="ECO:0000313" key="9">
    <source>
        <dbReference type="Proteomes" id="UP000480303"/>
    </source>
</evidence>
<keyword evidence="6" id="KW-0479">Metal-binding</keyword>
<dbReference type="Pfam" id="PF02255">
    <property type="entry name" value="PTS_IIA"/>
    <property type="match status" value="1"/>
</dbReference>
<dbReference type="InterPro" id="IPR036542">
    <property type="entry name" value="PTS_IIA_lac/cel_sf"/>
</dbReference>
<evidence type="ECO:0000256" key="2">
    <source>
        <dbReference type="ARBA" id="ARBA00022597"/>
    </source>
</evidence>
<evidence type="ECO:0000256" key="1">
    <source>
        <dbReference type="ARBA" id="ARBA00022448"/>
    </source>
</evidence>
<feature type="modified residue" description="Phosphohistidine; by HPr" evidence="7">
    <location>
        <position position="76"/>
    </location>
</feature>
<dbReference type="PANTHER" id="PTHR34382">
    <property type="entry name" value="PTS SYSTEM N,N'-DIACETYLCHITOBIOSE-SPECIFIC EIIA COMPONENT"/>
    <property type="match status" value="1"/>
</dbReference>
<comment type="cofactor">
    <cofactor evidence="6">
        <name>Mg(2+)</name>
        <dbReference type="ChEBI" id="CHEBI:18420"/>
    </cofactor>
    <text evidence="6">Binds 1 Mg(2+) ion per trimer.</text>
</comment>
<dbReference type="InterPro" id="IPR003188">
    <property type="entry name" value="PTS_IIA_lac/cel"/>
</dbReference>
<proteinExistence type="predicted"/>
<gene>
    <name evidence="8" type="ORF">Hs30E_12100</name>
</gene>
<feature type="active site" description="Tele-phosphohistidine intermediate" evidence="5">
    <location>
        <position position="76"/>
    </location>
</feature>
<dbReference type="GO" id="GO:0016740">
    <property type="term" value="F:transferase activity"/>
    <property type="evidence" value="ECO:0007669"/>
    <property type="project" value="UniProtKB-KW"/>
</dbReference>
<evidence type="ECO:0000256" key="4">
    <source>
        <dbReference type="ARBA" id="ARBA00022683"/>
    </source>
</evidence>
<dbReference type="RefSeq" id="WP_172208899.1">
    <property type="nucleotide sequence ID" value="NZ_BLLI01000033.1"/>
</dbReference>
<dbReference type="SUPFAM" id="SSF46973">
    <property type="entry name" value="Enzyme IIa from lactose specific PTS, IIa-lac"/>
    <property type="match status" value="1"/>
</dbReference>
<dbReference type="CDD" id="cd00215">
    <property type="entry name" value="PTS_IIA_lac"/>
    <property type="match status" value="1"/>
</dbReference>
<dbReference type="PROSITE" id="PS51095">
    <property type="entry name" value="PTS_EIIA_TYPE_3"/>
    <property type="match status" value="1"/>
</dbReference>
<evidence type="ECO:0000256" key="5">
    <source>
        <dbReference type="PIRSR" id="PIRSR000699-1"/>
    </source>
</evidence>
<protein>
    <submittedName>
        <fullName evidence="8">PTS dihydroxyacetone transporter</fullName>
    </submittedName>
</protein>
<keyword evidence="3" id="KW-0808">Transferase</keyword>
<evidence type="ECO:0000256" key="3">
    <source>
        <dbReference type="ARBA" id="ARBA00022679"/>
    </source>
</evidence>
<accession>A0A6A0BB41</accession>
<evidence type="ECO:0000313" key="8">
    <source>
        <dbReference type="EMBL" id="GFH42659.1"/>
    </source>
</evidence>
<dbReference type="GO" id="GO:0046872">
    <property type="term" value="F:metal ion binding"/>
    <property type="evidence" value="ECO:0007669"/>
    <property type="project" value="UniProtKB-KW"/>
</dbReference>
<keyword evidence="9" id="KW-1185">Reference proteome</keyword>
<keyword evidence="1" id="KW-0813">Transport</keyword>
<evidence type="ECO:0000256" key="7">
    <source>
        <dbReference type="PROSITE-ProRule" id="PRU00418"/>
    </source>
</evidence>
<keyword evidence="4" id="KW-0598">Phosphotransferase system</keyword>
<evidence type="ECO:0000256" key="6">
    <source>
        <dbReference type="PIRSR" id="PIRSR000699-2"/>
    </source>
</evidence>
<keyword evidence="2" id="KW-0762">Sugar transport</keyword>
<keyword evidence="6" id="KW-0460">Magnesium</keyword>
<dbReference type="Gene3D" id="1.20.58.80">
    <property type="entry name" value="Phosphotransferase system, lactose/cellobiose-type IIA subunit"/>
    <property type="match status" value="1"/>
</dbReference>
<dbReference type="EMBL" id="BLLI01000033">
    <property type="protein sequence ID" value="GFH42659.1"/>
    <property type="molecule type" value="Genomic_DNA"/>
</dbReference>
<sequence>MEEMELIAFQMIAAIGESKSFIMQAIAKGRDNEIAAAKELLKEAGTKLAVAHNEHFGLIQKEASGEKVDFGILFMHAEDQLMTTGLMKDMAEQMIDMYEKMYELTAK</sequence>